<proteinExistence type="predicted"/>
<feature type="region of interest" description="Disordered" evidence="1">
    <location>
        <begin position="300"/>
        <end position="333"/>
    </location>
</feature>
<dbReference type="Proteomes" id="UP000063718">
    <property type="component" value="Unassembled WGS sequence"/>
</dbReference>
<evidence type="ECO:0000313" key="2">
    <source>
        <dbReference type="EMBL" id="GAF26010.1"/>
    </source>
</evidence>
<evidence type="ECO:0000256" key="1">
    <source>
        <dbReference type="SAM" id="MobiDB-lite"/>
    </source>
</evidence>
<gene>
    <name evidence="2" type="ORF">MTY_1347</name>
</gene>
<accession>A0A0S6UAL1</accession>
<sequence>MICICSLGWRMLLRPQMALGYQTWPSILLAGRRWLDAQSPSASIPQPFASACNFHSTSAGVSTGAALGQLGQGLFHFFRFRGFAVPAGLVFHEGHAFAFDGFRDDDRGFALDLPGPLQGVQDLAEVMAVDGHDFPAEGAELVGHRLRGHDLLHSPVDLQVVVVDDGRQVIQAIMGRGHGPFPHHAFLQLAVPQEDVNTVIPAVQAPGQGHTVGHRQTVAQGTGGNLHPRQGFAVRVPLQGAAQPPQGIQLIHGKEAPFRQGGVKNRGRVALGKNEAVPLRPVRPLRVQAHDLKIKGCHDLHRRQGPAGVAGAGRTNHPDDVPANPPGRSHKAL</sequence>
<dbReference type="EMBL" id="DF238840">
    <property type="protein sequence ID" value="GAF26010.1"/>
    <property type="molecule type" value="Genomic_DNA"/>
</dbReference>
<name>A0A0S6UAL1_NEOTH</name>
<reference evidence="2" key="1">
    <citation type="journal article" date="2014" name="Gene">
        <title>Genome-guided analysis of transformation efficiency and carbon dioxide assimilation by Moorella thermoacetica Y72.</title>
        <authorList>
            <person name="Tsukahara K."/>
            <person name="Kita A."/>
            <person name="Nakashimada Y."/>
            <person name="Hoshino T."/>
            <person name="Murakami K."/>
        </authorList>
    </citation>
    <scope>NUCLEOTIDE SEQUENCE [LARGE SCALE GENOMIC DNA]</scope>
    <source>
        <strain evidence="2">Y72</strain>
    </source>
</reference>
<dbReference type="AlphaFoldDB" id="A0A0S6UAL1"/>
<dbReference type="GO" id="GO:0016829">
    <property type="term" value="F:lyase activity"/>
    <property type="evidence" value="ECO:0007669"/>
    <property type="project" value="UniProtKB-KW"/>
</dbReference>
<protein>
    <submittedName>
        <fullName evidence="2">Streptogramin lyase</fullName>
    </submittedName>
</protein>
<organism evidence="2">
    <name type="scientific">Moorella thermoacetica Y72</name>
    <dbReference type="NCBI Taxonomy" id="1325331"/>
    <lineage>
        <taxon>Bacteria</taxon>
        <taxon>Bacillati</taxon>
        <taxon>Bacillota</taxon>
        <taxon>Clostridia</taxon>
        <taxon>Neomoorellales</taxon>
        <taxon>Neomoorellaceae</taxon>
        <taxon>Neomoorella</taxon>
    </lineage>
</organism>
<keyword evidence="2" id="KW-0456">Lyase</keyword>